<dbReference type="GO" id="GO:0140359">
    <property type="term" value="F:ABC-type transporter activity"/>
    <property type="evidence" value="ECO:0007669"/>
    <property type="project" value="InterPro"/>
</dbReference>
<dbReference type="GO" id="GO:0005886">
    <property type="term" value="C:plasma membrane"/>
    <property type="evidence" value="ECO:0007669"/>
    <property type="project" value="UniProtKB-SubCell"/>
</dbReference>
<dbReference type="HOGENOM" id="CLU_070325_0_1_0"/>
<keyword evidence="3" id="KW-1185">Reference proteome</keyword>
<keyword evidence="1" id="KW-1133">Transmembrane helix</keyword>
<gene>
    <name evidence="2" type="ordered locus">Theam_1349</name>
</gene>
<proteinExistence type="predicted"/>
<dbReference type="STRING" id="648996.Theam_1349"/>
<feature type="transmembrane region" description="Helical" evidence="1">
    <location>
        <begin position="172"/>
        <end position="190"/>
    </location>
</feature>
<organism evidence="2 3">
    <name type="scientific">Thermovibrio ammonificans (strain DSM 15698 / JCM 12110 / HB-1)</name>
    <dbReference type="NCBI Taxonomy" id="648996"/>
    <lineage>
        <taxon>Bacteria</taxon>
        <taxon>Pseudomonadati</taxon>
        <taxon>Aquificota</taxon>
        <taxon>Aquificia</taxon>
        <taxon>Desulfurobacteriales</taxon>
        <taxon>Desulfurobacteriaceae</taxon>
        <taxon>Thermovibrio</taxon>
    </lineage>
</organism>
<evidence type="ECO:0000256" key="1">
    <source>
        <dbReference type="SAM" id="Phobius"/>
    </source>
</evidence>
<evidence type="ECO:0000313" key="3">
    <source>
        <dbReference type="Proteomes" id="UP000006362"/>
    </source>
</evidence>
<dbReference type="PANTHER" id="PTHR43471:SF10">
    <property type="entry name" value="SLL1107 PROTEIN"/>
    <property type="match status" value="1"/>
</dbReference>
<sequence>MRVWPVAKLTLLQGVKERFFIGMLVAELLLLAASYYLSQLAPGDSVKVAMDFALSFVTLLVAFFAAAFTTATLFKDLNEKFVYLVLSRPVSRSDYLGGKLLGIFLTLLLFLVISYALTGIAFIVYSWLIPLYTPHPVLLGRLLLFFLELFFMSVLLASFTVFISLLFTSQTLALAVAVLGFFAGLELSAVKEIVNGSPFVSAFNRAVVNAVYYFYPNFSLFDFKSAVVHLGVEVHSPFFLLTALYSLLYSGALFLASTFLFSRREL</sequence>
<feature type="transmembrane region" description="Helical" evidence="1">
    <location>
        <begin position="238"/>
        <end position="261"/>
    </location>
</feature>
<evidence type="ECO:0000313" key="2">
    <source>
        <dbReference type="EMBL" id="ADU97312.1"/>
    </source>
</evidence>
<dbReference type="PANTHER" id="PTHR43471">
    <property type="entry name" value="ABC TRANSPORTER PERMEASE"/>
    <property type="match status" value="1"/>
</dbReference>
<keyword evidence="1" id="KW-0812">Transmembrane</keyword>
<dbReference type="Pfam" id="PF12679">
    <property type="entry name" value="ABC2_membrane_2"/>
    <property type="match status" value="1"/>
</dbReference>
<dbReference type="AlphaFoldDB" id="E8T3Q5"/>
<feature type="transmembrane region" description="Helical" evidence="1">
    <location>
        <begin position="100"/>
        <end position="130"/>
    </location>
</feature>
<evidence type="ECO:0008006" key="4">
    <source>
        <dbReference type="Google" id="ProtNLM"/>
    </source>
</evidence>
<feature type="transmembrane region" description="Helical" evidence="1">
    <location>
        <begin position="142"/>
        <end position="166"/>
    </location>
</feature>
<feature type="transmembrane region" description="Helical" evidence="1">
    <location>
        <begin position="20"/>
        <end position="37"/>
    </location>
</feature>
<reference evidence="2" key="1">
    <citation type="submission" date="2011-01" db="EMBL/GenBank/DDBJ databases">
        <title>Complete sequence of chromosome of Thermovibrio ammonificans HB-1.</title>
        <authorList>
            <consortium name="US DOE Joint Genome Institute"/>
            <person name="Lucas S."/>
            <person name="Copeland A."/>
            <person name="Lapidus A."/>
            <person name="Cheng J.-F."/>
            <person name="Goodwin L."/>
            <person name="Pitluck S."/>
            <person name="Davenport K."/>
            <person name="Detter J.C."/>
            <person name="Han C."/>
            <person name="Tapia R."/>
            <person name="Land M."/>
            <person name="Hauser L."/>
            <person name="Kyrpides N."/>
            <person name="Ivanova N."/>
            <person name="Ovchinnikova G."/>
            <person name="Vetriani C."/>
            <person name="Woyke T."/>
        </authorList>
    </citation>
    <scope>NUCLEOTIDE SEQUENCE [LARGE SCALE GENOMIC DNA]</scope>
    <source>
        <strain evidence="2">HB-1</strain>
    </source>
</reference>
<feature type="transmembrane region" description="Helical" evidence="1">
    <location>
        <begin position="49"/>
        <end position="74"/>
    </location>
</feature>
<dbReference type="Proteomes" id="UP000006362">
    <property type="component" value="Chromosome"/>
</dbReference>
<dbReference type="OrthoDB" id="9810558at2"/>
<dbReference type="RefSeq" id="WP_013538098.1">
    <property type="nucleotide sequence ID" value="NC_014926.1"/>
</dbReference>
<dbReference type="eggNOG" id="COG1277">
    <property type="taxonomic scope" value="Bacteria"/>
</dbReference>
<dbReference type="KEGG" id="tam:Theam_1349"/>
<dbReference type="EMBL" id="CP002444">
    <property type="protein sequence ID" value="ADU97312.1"/>
    <property type="molecule type" value="Genomic_DNA"/>
</dbReference>
<accession>E8T3Q5</accession>
<name>E8T3Q5_THEA1</name>
<protein>
    <recommendedName>
        <fullName evidence="4">ABC transporter permease</fullName>
    </recommendedName>
</protein>
<keyword evidence="1" id="KW-0472">Membrane</keyword>